<dbReference type="Gene3D" id="2.80.10.50">
    <property type="match status" value="2"/>
</dbReference>
<dbReference type="CDD" id="cd00161">
    <property type="entry name" value="beta-trefoil_Ricin-like"/>
    <property type="match status" value="2"/>
</dbReference>
<gene>
    <name evidence="1" type="ORF">GALMADRAFT_251789</name>
</gene>
<dbReference type="HOGENOM" id="CLU_586652_0_0_1"/>
<organism evidence="1 2">
    <name type="scientific">Galerina marginata (strain CBS 339.88)</name>
    <dbReference type="NCBI Taxonomy" id="685588"/>
    <lineage>
        <taxon>Eukaryota</taxon>
        <taxon>Fungi</taxon>
        <taxon>Dikarya</taxon>
        <taxon>Basidiomycota</taxon>
        <taxon>Agaricomycotina</taxon>
        <taxon>Agaricomycetes</taxon>
        <taxon>Agaricomycetidae</taxon>
        <taxon>Agaricales</taxon>
        <taxon>Agaricineae</taxon>
        <taxon>Strophariaceae</taxon>
        <taxon>Galerina</taxon>
    </lineage>
</organism>
<sequence length="466" mass="51952">MAPLIVPSPDVRYRIQNVDFRTYLDLHSLGEVGMRRFKESPQQQWFFRKISDGIFEIVNAEDKEYMLEASAAGSGFNLTAQKVSPGTPQRLQWKLVASRRGSFYILNSNYRSNDIFLHLENDKDSTPKLTRDSSLTPTTTTISKEASYRWNIAEDSPATLPDGTDGTETYVIQTLGGEALQSASPAADTTKIYLGGSNLGPEHIWEIVDLGNGKGTIRNTRADAFVNVQQVGSAGEWTHFLSKTTPVAQWDIRKVGALAFSLTIERPVNTTRTRLALTALNGVIVLKPNKDVQNQMWSIVPTDLASFNPLIIANPMVNLPVGMYALQSENGFYLRVDESTKSPNIYIDKSALSYFKFELAKGNDGTGLGHVYISHDSVSPRGYFCGREFLQTSMKFYIPYMDYTGYNKEAWRVELVSTAPPRYSITHVWSAEVLDAYNDGGPGSTVQLGKPTFFPGSNRWSFIPKQ</sequence>
<dbReference type="Proteomes" id="UP000027222">
    <property type="component" value="Unassembled WGS sequence"/>
</dbReference>
<reference evidence="2" key="1">
    <citation type="journal article" date="2014" name="Proc. Natl. Acad. Sci. U.S.A.">
        <title>Extensive sampling of basidiomycete genomes demonstrates inadequacy of the white-rot/brown-rot paradigm for wood decay fungi.</title>
        <authorList>
            <person name="Riley R."/>
            <person name="Salamov A.A."/>
            <person name="Brown D.W."/>
            <person name="Nagy L.G."/>
            <person name="Floudas D."/>
            <person name="Held B.W."/>
            <person name="Levasseur A."/>
            <person name="Lombard V."/>
            <person name="Morin E."/>
            <person name="Otillar R."/>
            <person name="Lindquist E.A."/>
            <person name="Sun H."/>
            <person name="LaButti K.M."/>
            <person name="Schmutz J."/>
            <person name="Jabbour D."/>
            <person name="Luo H."/>
            <person name="Baker S.E."/>
            <person name="Pisabarro A.G."/>
            <person name="Walton J.D."/>
            <person name="Blanchette R.A."/>
            <person name="Henrissat B."/>
            <person name="Martin F."/>
            <person name="Cullen D."/>
            <person name="Hibbett D.S."/>
            <person name="Grigoriev I.V."/>
        </authorList>
    </citation>
    <scope>NUCLEOTIDE SEQUENCE [LARGE SCALE GENOMIC DNA]</scope>
    <source>
        <strain evidence="2">CBS 339.88</strain>
    </source>
</reference>
<dbReference type="OrthoDB" id="3257979at2759"/>
<evidence type="ECO:0000313" key="1">
    <source>
        <dbReference type="EMBL" id="KDR73195.1"/>
    </source>
</evidence>
<accession>A0A067SQG3</accession>
<proteinExistence type="predicted"/>
<name>A0A067SQG3_GALM3</name>
<dbReference type="AlphaFoldDB" id="A0A067SQG3"/>
<evidence type="ECO:0000313" key="2">
    <source>
        <dbReference type="Proteomes" id="UP000027222"/>
    </source>
</evidence>
<dbReference type="SUPFAM" id="SSF50370">
    <property type="entry name" value="Ricin B-like lectins"/>
    <property type="match status" value="2"/>
</dbReference>
<keyword evidence="2" id="KW-1185">Reference proteome</keyword>
<protein>
    <submittedName>
        <fullName evidence="1">Uncharacterized protein</fullName>
    </submittedName>
</protein>
<dbReference type="InterPro" id="IPR035992">
    <property type="entry name" value="Ricin_B-like_lectins"/>
</dbReference>
<dbReference type="EMBL" id="KL142386">
    <property type="protein sequence ID" value="KDR73195.1"/>
    <property type="molecule type" value="Genomic_DNA"/>
</dbReference>
<dbReference type="STRING" id="685588.A0A067SQG3"/>